<accession>A0ABT8TGG0</accession>
<comment type="caution">
    <text evidence="2">The sequence shown here is derived from an EMBL/GenBank/DDBJ whole genome shotgun (WGS) entry which is preliminary data.</text>
</comment>
<protein>
    <submittedName>
        <fullName evidence="2">Uncharacterized protein</fullName>
    </submittedName>
</protein>
<name>A0ABT8TGG0_9GAMM</name>
<dbReference type="Proteomes" id="UP001168380">
    <property type="component" value="Unassembled WGS sequence"/>
</dbReference>
<keyword evidence="1" id="KW-0812">Transmembrane</keyword>
<proteinExistence type="predicted"/>
<dbReference type="EMBL" id="JAULRT010000052">
    <property type="protein sequence ID" value="MDO3382720.1"/>
    <property type="molecule type" value="Genomic_DNA"/>
</dbReference>
<keyword evidence="1" id="KW-0472">Membrane</keyword>
<organism evidence="2 3">
    <name type="scientific">Gilvimarinus algae</name>
    <dbReference type="NCBI Taxonomy" id="3058037"/>
    <lineage>
        <taxon>Bacteria</taxon>
        <taxon>Pseudomonadati</taxon>
        <taxon>Pseudomonadota</taxon>
        <taxon>Gammaproteobacteria</taxon>
        <taxon>Cellvibrionales</taxon>
        <taxon>Cellvibrionaceae</taxon>
        <taxon>Gilvimarinus</taxon>
    </lineage>
</organism>
<gene>
    <name evidence="2" type="ORF">QWI16_11110</name>
</gene>
<evidence type="ECO:0000256" key="1">
    <source>
        <dbReference type="SAM" id="Phobius"/>
    </source>
</evidence>
<feature type="transmembrane region" description="Helical" evidence="1">
    <location>
        <begin position="181"/>
        <end position="202"/>
    </location>
</feature>
<sequence>MTKTSFSPQQQAWMNQFNEIMADPQKREEFLRDPLAAMQRMGADLNSPHIRAFASGLESMVMTEELKQRPGALSKTQQPMLLKAKSNAFEEHFHVSIEFWGVVMRVDHEAIKQLPKGSDAIKKLAETATEVMRVAGEGGPLAPFIAIGLLYWYAVFTAYTVVMPAIDQGKGVYLTISWPQIGLAIASGGLIAAAAFPVPTAVV</sequence>
<feature type="transmembrane region" description="Helical" evidence="1">
    <location>
        <begin position="141"/>
        <end position="161"/>
    </location>
</feature>
<evidence type="ECO:0000313" key="3">
    <source>
        <dbReference type="Proteomes" id="UP001168380"/>
    </source>
</evidence>
<reference evidence="2" key="1">
    <citation type="submission" date="2023-07" db="EMBL/GenBank/DDBJ databases">
        <title>Gilvimarinus algae sp. nov., isolated from the surface of Kelp.</title>
        <authorList>
            <person name="Sun Y.Y."/>
            <person name="Gong Y."/>
            <person name="Du Z.J."/>
        </authorList>
    </citation>
    <scope>NUCLEOTIDE SEQUENCE</scope>
    <source>
        <strain evidence="2">SDUM040014</strain>
    </source>
</reference>
<dbReference type="RefSeq" id="WP_302713127.1">
    <property type="nucleotide sequence ID" value="NZ_JAULRT010000052.1"/>
</dbReference>
<keyword evidence="3" id="KW-1185">Reference proteome</keyword>
<evidence type="ECO:0000313" key="2">
    <source>
        <dbReference type="EMBL" id="MDO3382720.1"/>
    </source>
</evidence>
<keyword evidence="1" id="KW-1133">Transmembrane helix</keyword>